<gene>
    <name evidence="2" type="ORF">GCM10010357_44650</name>
</gene>
<feature type="region of interest" description="Disordered" evidence="1">
    <location>
        <begin position="1"/>
        <end position="54"/>
    </location>
</feature>
<dbReference type="RefSeq" id="WP_344027133.1">
    <property type="nucleotide sequence ID" value="NZ_BAAABX010000048.1"/>
</dbReference>
<dbReference type="EMBL" id="BAAABX010000048">
    <property type="protein sequence ID" value="GAA0418379.1"/>
    <property type="molecule type" value="Genomic_DNA"/>
</dbReference>
<proteinExistence type="predicted"/>
<reference evidence="3" key="1">
    <citation type="journal article" date="2019" name="Int. J. Syst. Evol. Microbiol.">
        <title>The Global Catalogue of Microorganisms (GCM) 10K type strain sequencing project: providing services to taxonomists for standard genome sequencing and annotation.</title>
        <authorList>
            <consortium name="The Broad Institute Genomics Platform"/>
            <consortium name="The Broad Institute Genome Sequencing Center for Infectious Disease"/>
            <person name="Wu L."/>
            <person name="Ma J."/>
        </authorList>
    </citation>
    <scope>NUCLEOTIDE SEQUENCE [LARGE SCALE GENOMIC DNA]</scope>
    <source>
        <strain evidence="3">JCM 4788</strain>
    </source>
</reference>
<organism evidence="2 3">
    <name type="scientific">Streptomyces luteireticuli</name>
    <dbReference type="NCBI Taxonomy" id="173858"/>
    <lineage>
        <taxon>Bacteria</taxon>
        <taxon>Bacillati</taxon>
        <taxon>Actinomycetota</taxon>
        <taxon>Actinomycetes</taxon>
        <taxon>Kitasatosporales</taxon>
        <taxon>Streptomycetaceae</taxon>
        <taxon>Streptomyces</taxon>
    </lineage>
</organism>
<dbReference type="Proteomes" id="UP001500879">
    <property type="component" value="Unassembled WGS sequence"/>
</dbReference>
<accession>A0ABP3IQT9</accession>
<sequence length="54" mass="5894">MVLNTPDTHSPAEQETAAAPSRGSFAPRFSTHAVADLTLGRKKENDSDKSNYFE</sequence>
<evidence type="ECO:0000256" key="1">
    <source>
        <dbReference type="SAM" id="MobiDB-lite"/>
    </source>
</evidence>
<feature type="compositionally biased region" description="Polar residues" evidence="1">
    <location>
        <begin position="1"/>
        <end position="13"/>
    </location>
</feature>
<comment type="caution">
    <text evidence="2">The sequence shown here is derived from an EMBL/GenBank/DDBJ whole genome shotgun (WGS) entry which is preliminary data.</text>
</comment>
<protein>
    <submittedName>
        <fullName evidence="2">Uncharacterized protein</fullName>
    </submittedName>
</protein>
<name>A0ABP3IQT9_9ACTN</name>
<feature type="compositionally biased region" description="Basic and acidic residues" evidence="1">
    <location>
        <begin position="39"/>
        <end position="54"/>
    </location>
</feature>
<evidence type="ECO:0000313" key="2">
    <source>
        <dbReference type="EMBL" id="GAA0418379.1"/>
    </source>
</evidence>
<evidence type="ECO:0000313" key="3">
    <source>
        <dbReference type="Proteomes" id="UP001500879"/>
    </source>
</evidence>
<keyword evidence="3" id="KW-1185">Reference proteome</keyword>